<comment type="caution">
    <text evidence="1">The sequence shown here is derived from an EMBL/GenBank/DDBJ whole genome shotgun (WGS) entry which is preliminary data.</text>
</comment>
<dbReference type="Gene3D" id="1.20.1260.10">
    <property type="match status" value="1"/>
</dbReference>
<name>A0A845BFV7_9PROT</name>
<dbReference type="PANTHER" id="PTHR30565">
    <property type="entry name" value="PROTEIN YCIF"/>
    <property type="match status" value="1"/>
</dbReference>
<evidence type="ECO:0000313" key="1">
    <source>
        <dbReference type="EMBL" id="MXP64986.1"/>
    </source>
</evidence>
<protein>
    <submittedName>
        <fullName evidence="1">Ferritin-like domain-containing protein</fullName>
    </submittedName>
</protein>
<organism evidence="1 2">
    <name type="scientific">Teichococcus coralli</name>
    <dbReference type="NCBI Taxonomy" id="2545983"/>
    <lineage>
        <taxon>Bacteria</taxon>
        <taxon>Pseudomonadati</taxon>
        <taxon>Pseudomonadota</taxon>
        <taxon>Alphaproteobacteria</taxon>
        <taxon>Acetobacterales</taxon>
        <taxon>Roseomonadaceae</taxon>
        <taxon>Roseomonas</taxon>
    </lineage>
</organism>
<dbReference type="SUPFAM" id="SSF47240">
    <property type="entry name" value="Ferritin-like"/>
    <property type="match status" value="1"/>
</dbReference>
<dbReference type="InterPro" id="IPR009078">
    <property type="entry name" value="Ferritin-like_SF"/>
</dbReference>
<dbReference type="Proteomes" id="UP000460715">
    <property type="component" value="Unassembled WGS sequence"/>
</dbReference>
<dbReference type="EMBL" id="SNVJ01000016">
    <property type="protein sequence ID" value="MXP64986.1"/>
    <property type="molecule type" value="Genomic_DNA"/>
</dbReference>
<dbReference type="InterPro" id="IPR012347">
    <property type="entry name" value="Ferritin-like"/>
</dbReference>
<dbReference type="AlphaFoldDB" id="A0A845BFV7"/>
<accession>A0A845BFV7</accession>
<evidence type="ECO:0000313" key="2">
    <source>
        <dbReference type="Proteomes" id="UP000460715"/>
    </source>
</evidence>
<dbReference type="OrthoDB" id="7273732at2"/>
<dbReference type="InterPro" id="IPR010287">
    <property type="entry name" value="DUF892_YciF-like"/>
</dbReference>
<sequence>MRAAARQQPGSRNVSETTRHAQEIYVSGLRNQHAVEKQAVQLLERQVGRLENYPEMEARLREHIGESEQQAKRIEQLLEAFGSTNSTLKDMGLQFMGNMAALAHAPAPDEVVKNTFANFAFEHFEIASYRSLLVLAETVGHQDGLGLLRQSLQEEEAMARWIDEHLRPTTLRYLERSASGQTAGR</sequence>
<reference evidence="1 2" key="1">
    <citation type="submission" date="2019-03" db="EMBL/GenBank/DDBJ databases">
        <title>Roseomonas sp. a novel Roseomonas species isolated from Sea whip Gorgonian.</title>
        <authorList>
            <person name="Li F."/>
            <person name="Pan X."/>
            <person name="Huang S."/>
            <person name="Li Z."/>
            <person name="Meng B."/>
        </authorList>
    </citation>
    <scope>NUCLEOTIDE SEQUENCE [LARGE SCALE GENOMIC DNA]</scope>
    <source>
        <strain evidence="1 2">M0104</strain>
    </source>
</reference>
<dbReference type="PANTHER" id="PTHR30565:SF9">
    <property type="entry name" value="PROTEIN YCIF"/>
    <property type="match status" value="1"/>
</dbReference>
<keyword evidence="2" id="KW-1185">Reference proteome</keyword>
<proteinExistence type="predicted"/>
<dbReference type="InterPro" id="IPR047114">
    <property type="entry name" value="YciF"/>
</dbReference>
<gene>
    <name evidence="1" type="ORF">E0493_16680</name>
</gene>
<dbReference type="Pfam" id="PF05974">
    <property type="entry name" value="DUF892"/>
    <property type="match status" value="1"/>
</dbReference>